<accession>A0ABN8MCV0</accession>
<organism evidence="1 2">
    <name type="scientific">Porites evermanni</name>
    <dbReference type="NCBI Taxonomy" id="104178"/>
    <lineage>
        <taxon>Eukaryota</taxon>
        <taxon>Metazoa</taxon>
        <taxon>Cnidaria</taxon>
        <taxon>Anthozoa</taxon>
        <taxon>Hexacorallia</taxon>
        <taxon>Scleractinia</taxon>
        <taxon>Fungiina</taxon>
        <taxon>Poritidae</taxon>
        <taxon>Porites</taxon>
    </lineage>
</organism>
<proteinExistence type="predicted"/>
<gene>
    <name evidence="1" type="ORF">PEVE_00028403</name>
</gene>
<dbReference type="EMBL" id="CALNXI010000394">
    <property type="protein sequence ID" value="CAH3026211.1"/>
    <property type="molecule type" value="Genomic_DNA"/>
</dbReference>
<evidence type="ECO:0000313" key="2">
    <source>
        <dbReference type="Proteomes" id="UP001159427"/>
    </source>
</evidence>
<keyword evidence="2" id="KW-1185">Reference proteome</keyword>
<dbReference type="Proteomes" id="UP001159427">
    <property type="component" value="Unassembled WGS sequence"/>
</dbReference>
<sequence length="172" mass="19555">MASQITFVEGIPEDIPALFPMRCRPGILVLDDLMRNCSEDERIRDLFTKVSYHCDVTCIYLTQNLFPPGKFSRSISLNAHYIIAFNNPRDTLGFRTLAQQAFAGQVPYVWESFQDATSQPYGYNYLMLDLHPRTPAILRLRSNILPVSQSLPVVYVNKKTHKTDGPLTVDVS</sequence>
<comment type="caution">
    <text evidence="1">The sequence shown here is derived from an EMBL/GenBank/DDBJ whole genome shotgun (WGS) entry which is preliminary data.</text>
</comment>
<protein>
    <submittedName>
        <fullName evidence="1">Uncharacterized protein</fullName>
    </submittedName>
</protein>
<reference evidence="1 2" key="1">
    <citation type="submission" date="2022-05" db="EMBL/GenBank/DDBJ databases">
        <authorList>
            <consortium name="Genoscope - CEA"/>
            <person name="William W."/>
        </authorList>
    </citation>
    <scope>NUCLEOTIDE SEQUENCE [LARGE SCALE GENOMIC DNA]</scope>
</reference>
<evidence type="ECO:0000313" key="1">
    <source>
        <dbReference type="EMBL" id="CAH3026211.1"/>
    </source>
</evidence>
<name>A0ABN8MCV0_9CNID</name>